<feature type="transmembrane region" description="Helical" evidence="1">
    <location>
        <begin position="298"/>
        <end position="316"/>
    </location>
</feature>
<reference evidence="2" key="1">
    <citation type="submission" date="2021-01" db="EMBL/GenBank/DDBJ databases">
        <authorList>
            <consortium name="Genoscope - CEA"/>
            <person name="William W."/>
        </authorList>
    </citation>
    <scope>NUCLEOTIDE SEQUENCE</scope>
</reference>
<keyword evidence="3" id="KW-1185">Reference proteome</keyword>
<organism evidence="2 3">
    <name type="scientific">Paramecium primaurelia</name>
    <dbReference type="NCBI Taxonomy" id="5886"/>
    <lineage>
        <taxon>Eukaryota</taxon>
        <taxon>Sar</taxon>
        <taxon>Alveolata</taxon>
        <taxon>Ciliophora</taxon>
        <taxon>Intramacronucleata</taxon>
        <taxon>Oligohymenophorea</taxon>
        <taxon>Peniculida</taxon>
        <taxon>Parameciidae</taxon>
        <taxon>Paramecium</taxon>
    </lineage>
</organism>
<dbReference type="AlphaFoldDB" id="A0A8S1QCQ8"/>
<dbReference type="Proteomes" id="UP000688137">
    <property type="component" value="Unassembled WGS sequence"/>
</dbReference>
<feature type="transmembrane region" description="Helical" evidence="1">
    <location>
        <begin position="196"/>
        <end position="218"/>
    </location>
</feature>
<sequence length="378" mass="43735">MQTQQELPLYIQQTPQASSQISNVQYPILSNVVPAAQYIQLNDVQQAVAEKCVLNEVNSDRQAFLIEYYKKILIQHSIIFGLFLLGLTKWFSSIVVHHHYWWSQFRWTWYVVLSLLIVIVLGLPILRKYRWIVSQQSKLYHIQTVLIAFLLIGIAGNQRGNSSHKSFNIWIIIVLVILISHDLLQIVIVRFQKTHYYTVLMKFTIMGSLALNFIVGLSNKHLDRAFPISEIIIIYALYYFNQLNVQLLKQSHELPEELSIFERIQKLKLIRNLFNQEARQNQIIEQLQDTHCVISKHLVIVIGSGFGYIVIFVLSIVTGNGFLIFTLIMGSISMLSVILETQVASRSLKQEDSHYAVCLTYLDMASPLRLLLRSLFNK</sequence>
<protein>
    <recommendedName>
        <fullName evidence="4">Transmembrane protein</fullName>
    </recommendedName>
</protein>
<feature type="transmembrane region" description="Helical" evidence="1">
    <location>
        <begin position="107"/>
        <end position="126"/>
    </location>
</feature>
<feature type="transmembrane region" description="Helical" evidence="1">
    <location>
        <begin position="322"/>
        <end position="339"/>
    </location>
</feature>
<dbReference type="OMA" id="THYYTVL"/>
<proteinExistence type="predicted"/>
<keyword evidence="1" id="KW-0812">Transmembrane</keyword>
<name>A0A8S1QCQ8_PARPR</name>
<feature type="transmembrane region" description="Helical" evidence="1">
    <location>
        <begin position="78"/>
        <end position="101"/>
    </location>
</feature>
<comment type="caution">
    <text evidence="2">The sequence shown here is derived from an EMBL/GenBank/DDBJ whole genome shotgun (WGS) entry which is preliminary data.</text>
</comment>
<dbReference type="EMBL" id="CAJJDM010000161">
    <property type="protein sequence ID" value="CAD8113619.1"/>
    <property type="molecule type" value="Genomic_DNA"/>
</dbReference>
<evidence type="ECO:0000256" key="1">
    <source>
        <dbReference type="SAM" id="Phobius"/>
    </source>
</evidence>
<accession>A0A8S1QCQ8</accession>
<feature type="transmembrane region" description="Helical" evidence="1">
    <location>
        <begin position="138"/>
        <end position="155"/>
    </location>
</feature>
<keyword evidence="1" id="KW-1133">Transmembrane helix</keyword>
<evidence type="ECO:0000313" key="2">
    <source>
        <dbReference type="EMBL" id="CAD8113619.1"/>
    </source>
</evidence>
<gene>
    <name evidence="2" type="ORF">PPRIM_AZ9-3.1.T1560020</name>
</gene>
<evidence type="ECO:0008006" key="4">
    <source>
        <dbReference type="Google" id="ProtNLM"/>
    </source>
</evidence>
<feature type="transmembrane region" description="Helical" evidence="1">
    <location>
        <begin position="224"/>
        <end position="241"/>
    </location>
</feature>
<keyword evidence="1" id="KW-0472">Membrane</keyword>
<feature type="transmembrane region" description="Helical" evidence="1">
    <location>
        <begin position="167"/>
        <end position="189"/>
    </location>
</feature>
<evidence type="ECO:0000313" key="3">
    <source>
        <dbReference type="Proteomes" id="UP000688137"/>
    </source>
</evidence>